<keyword evidence="4" id="KW-1185">Reference proteome</keyword>
<dbReference type="Pfam" id="PF16313">
    <property type="entry name" value="DUF4953"/>
    <property type="match status" value="1"/>
</dbReference>
<dbReference type="SUPFAM" id="SSF55486">
    <property type="entry name" value="Metalloproteases ('zincins'), catalytic domain"/>
    <property type="match status" value="1"/>
</dbReference>
<accession>A0ABR7D406</accession>
<dbReference type="CDD" id="cd04276">
    <property type="entry name" value="ZnMc_MMP_like_2"/>
    <property type="match status" value="1"/>
</dbReference>
<dbReference type="EMBL" id="JACOOH010000007">
    <property type="protein sequence ID" value="MBC5622686.1"/>
    <property type="molecule type" value="Genomic_DNA"/>
</dbReference>
<dbReference type="InterPro" id="IPR034032">
    <property type="entry name" value="Zn_MMP-like_bac"/>
</dbReference>
<organism evidence="3 4">
    <name type="scientific">Butyricimonas hominis</name>
    <dbReference type="NCBI Taxonomy" id="2763032"/>
    <lineage>
        <taxon>Bacteria</taxon>
        <taxon>Pseudomonadati</taxon>
        <taxon>Bacteroidota</taxon>
        <taxon>Bacteroidia</taxon>
        <taxon>Bacteroidales</taxon>
        <taxon>Odoribacteraceae</taxon>
        <taxon>Butyricimonas</taxon>
    </lineage>
</organism>
<dbReference type="Proteomes" id="UP000646484">
    <property type="component" value="Unassembled WGS sequence"/>
</dbReference>
<keyword evidence="3" id="KW-0645">Protease</keyword>
<keyword evidence="3" id="KW-0482">Metalloprotease</keyword>
<gene>
    <name evidence="3" type="ORF">H8S64_16460</name>
</gene>
<feature type="domain" description="EcxA zinc-binding" evidence="1">
    <location>
        <begin position="371"/>
        <end position="678"/>
    </location>
</feature>
<evidence type="ECO:0000259" key="1">
    <source>
        <dbReference type="Pfam" id="PF16313"/>
    </source>
</evidence>
<proteinExistence type="predicted"/>
<dbReference type="InterPro" id="IPR024079">
    <property type="entry name" value="MetalloPept_cat_dom_sf"/>
</dbReference>
<dbReference type="PANTHER" id="PTHR38478">
    <property type="entry name" value="PEPTIDASE M1A AND M12B"/>
    <property type="match status" value="1"/>
</dbReference>
<name>A0ABR7D406_9BACT</name>
<sequence>MNLMTFCVAGRKTFWFSFLLFLLLPVFSAGKGKEKDYFKIYREGDRVIWELSASLVGREWLLVNQIAAVGNGYYAQVGDMSGEPRILQLRERENGRMVLIQKAVMSKNAGSNMTGLPKAPHEIADFQSEESGNGKALRLDITSWVVSDTGMVDGKLRTLTLKIISHPDCMEIVGWRERKGGQVQASSCLFLMSGQLMRLRYEDQRVGYFRSKHLVCDDTTAKEEEAYCISRWRLEPRPEDMKKYQKGILVEPREPILFYIDPLTPAKWVPYIEMAINNWKPVFERAGFKNAIEARVAPSTDSTWTLESCRAAIVYKPLPEENAFGERYADPRSGQIYHARIQWGHGLVEWLKGNYMMQAGASDPGVFTEGISDEWLGTLLSVIVSHEVGHTLGLTHNMGASSVVPVEKLRDNEWLTENGISTSLMDYSRFNYVAQPGDGIERKNLIPRINMYDYWAIEWGYRLFPKIKTLEEEHAHVSAWVGEEQKKWGQWFGAQNTSGDPRCQSEDLGDDLVEANTYGIANLKRVLEQLDRWAPDADGSYTTFRNMYDRIIFIGEQNVPRGQFYFYMQQVVNIVGGSYVNYDEKEQAVRTPVEREYQRRAMMFLGEQVFTTPEWLLKPMLSGKVENDPLRFIELVQSGVLTMLVGKGSGLPERDSVGNYTRTDFFEDLNRIIWQDVLSGEMPDVYRQNLQHSFLRQVSSYGSRGGPQAIRFYKGYMADMQGKLKQVSVANTDERFGVYCRDLIQRMNRFLK</sequence>
<dbReference type="InterPro" id="IPR033413">
    <property type="entry name" value="DUF5117"/>
</dbReference>
<dbReference type="Pfam" id="PF17148">
    <property type="entry name" value="DUF5117"/>
    <property type="match status" value="1"/>
</dbReference>
<keyword evidence="3" id="KW-0378">Hydrolase</keyword>
<evidence type="ECO:0000313" key="4">
    <source>
        <dbReference type="Proteomes" id="UP000646484"/>
    </source>
</evidence>
<protein>
    <submittedName>
        <fullName evidence="3">Zinc-dependent metalloprotease</fullName>
    </submittedName>
</protein>
<dbReference type="GO" id="GO:0008237">
    <property type="term" value="F:metallopeptidase activity"/>
    <property type="evidence" value="ECO:0007669"/>
    <property type="project" value="UniProtKB-KW"/>
</dbReference>
<dbReference type="Gene3D" id="3.40.390.10">
    <property type="entry name" value="Collagenase (Catalytic Domain)"/>
    <property type="match status" value="1"/>
</dbReference>
<dbReference type="PANTHER" id="PTHR38478:SF1">
    <property type="entry name" value="ZINC DEPENDENT METALLOPROTEASE DOMAIN LIPOPROTEIN"/>
    <property type="match status" value="1"/>
</dbReference>
<feature type="domain" description="DUF5117" evidence="2">
    <location>
        <begin position="183"/>
        <end position="237"/>
    </location>
</feature>
<dbReference type="RefSeq" id="WP_186977502.1">
    <property type="nucleotide sequence ID" value="NZ_JACOOH010000007.1"/>
</dbReference>
<reference evidence="3 4" key="1">
    <citation type="submission" date="2020-08" db="EMBL/GenBank/DDBJ databases">
        <title>Genome public.</title>
        <authorList>
            <person name="Liu C."/>
            <person name="Sun Q."/>
        </authorList>
    </citation>
    <scope>NUCLEOTIDE SEQUENCE [LARGE SCALE GENOMIC DNA]</scope>
    <source>
        <strain evidence="3 4">NSJ-56</strain>
    </source>
</reference>
<evidence type="ECO:0000313" key="3">
    <source>
        <dbReference type="EMBL" id="MBC5622686.1"/>
    </source>
</evidence>
<comment type="caution">
    <text evidence="3">The sequence shown here is derived from an EMBL/GenBank/DDBJ whole genome shotgun (WGS) entry which is preliminary data.</text>
</comment>
<dbReference type="InterPro" id="IPR032534">
    <property type="entry name" value="EcxA_zinc-bd"/>
</dbReference>
<evidence type="ECO:0000259" key="2">
    <source>
        <dbReference type="Pfam" id="PF17148"/>
    </source>
</evidence>